<proteinExistence type="predicted"/>
<dbReference type="Proteomes" id="UP000475862">
    <property type="component" value="Unassembled WGS sequence"/>
</dbReference>
<name>A0A6G0TZE0_APHGL</name>
<comment type="caution">
    <text evidence="1">The sequence shown here is derived from an EMBL/GenBank/DDBJ whole genome shotgun (WGS) entry which is preliminary data.</text>
</comment>
<gene>
    <name evidence="1" type="ORF">AGLY_003539</name>
</gene>
<evidence type="ECO:0000313" key="1">
    <source>
        <dbReference type="EMBL" id="KAE9541548.1"/>
    </source>
</evidence>
<dbReference type="AlphaFoldDB" id="A0A6G0TZE0"/>
<reference evidence="1 2" key="1">
    <citation type="submission" date="2019-08" db="EMBL/GenBank/DDBJ databases">
        <title>The genome of the soybean aphid Biotype 1, its phylome, world population structure and adaptation to the North American continent.</title>
        <authorList>
            <person name="Giordano R."/>
            <person name="Donthu R.K."/>
            <person name="Hernandez A.G."/>
            <person name="Wright C.L."/>
            <person name="Zimin A.V."/>
        </authorList>
    </citation>
    <scope>NUCLEOTIDE SEQUENCE [LARGE SCALE GENOMIC DNA]</scope>
    <source>
        <tissue evidence="1">Whole aphids</tissue>
    </source>
</reference>
<dbReference type="EMBL" id="VYZN01000012">
    <property type="protein sequence ID" value="KAE9541548.1"/>
    <property type="molecule type" value="Genomic_DNA"/>
</dbReference>
<evidence type="ECO:0000313" key="2">
    <source>
        <dbReference type="Proteomes" id="UP000475862"/>
    </source>
</evidence>
<sequence length="230" mass="26698">MKCTGEFYTNLQRKDPVSKFNHNHFGDNDKVNVEKDLCVIKEQTKAGLSKSLEVYAEIISKLDDDTGAKMLVEDIIQYEWCTTGHSEYEHFLIFDNGIDSEQRILIFGTVSKSTTWYSDGNFSLASKLFLQLYVISVEVGRWYIYNCNSLLQRKTSETYKLVFRTFVEKCAEENLNLDSKYVYLDFEKIVIKAVHKILNRVVIIPGCFYHLSQSTHRKVQALGLEQLYIP</sequence>
<keyword evidence="2" id="KW-1185">Reference proteome</keyword>
<dbReference type="OrthoDB" id="6579277at2759"/>
<evidence type="ECO:0008006" key="3">
    <source>
        <dbReference type="Google" id="ProtNLM"/>
    </source>
</evidence>
<organism evidence="1 2">
    <name type="scientific">Aphis glycines</name>
    <name type="common">Soybean aphid</name>
    <dbReference type="NCBI Taxonomy" id="307491"/>
    <lineage>
        <taxon>Eukaryota</taxon>
        <taxon>Metazoa</taxon>
        <taxon>Ecdysozoa</taxon>
        <taxon>Arthropoda</taxon>
        <taxon>Hexapoda</taxon>
        <taxon>Insecta</taxon>
        <taxon>Pterygota</taxon>
        <taxon>Neoptera</taxon>
        <taxon>Paraneoptera</taxon>
        <taxon>Hemiptera</taxon>
        <taxon>Sternorrhyncha</taxon>
        <taxon>Aphidomorpha</taxon>
        <taxon>Aphidoidea</taxon>
        <taxon>Aphididae</taxon>
        <taxon>Aphidini</taxon>
        <taxon>Aphis</taxon>
        <taxon>Aphis</taxon>
    </lineage>
</organism>
<protein>
    <recommendedName>
        <fullName evidence="3">MULE transposase domain-containing protein</fullName>
    </recommendedName>
</protein>
<accession>A0A6G0TZE0</accession>